<keyword evidence="4" id="KW-0732">Signal</keyword>
<organism evidence="5 6">
    <name type="scientific">Phocaeicola plebeius CAG:211</name>
    <dbReference type="NCBI Taxonomy" id="1263052"/>
    <lineage>
        <taxon>Bacteria</taxon>
        <taxon>Pseudomonadati</taxon>
        <taxon>Bacteroidota</taxon>
        <taxon>Bacteroidia</taxon>
        <taxon>Bacteroidales</taxon>
        <taxon>Bacteroidaceae</taxon>
        <taxon>Phocaeicola</taxon>
    </lineage>
</organism>
<dbReference type="PROSITE" id="PS50088">
    <property type="entry name" value="ANK_REPEAT"/>
    <property type="match status" value="3"/>
</dbReference>
<dbReference type="SMART" id="SM00248">
    <property type="entry name" value="ANK"/>
    <property type="match status" value="4"/>
</dbReference>
<dbReference type="RefSeq" id="WP_022053274.1">
    <property type="nucleotide sequence ID" value="NZ_HF998106.1"/>
</dbReference>
<keyword evidence="1" id="KW-0677">Repeat</keyword>
<dbReference type="PROSITE" id="PS51257">
    <property type="entry name" value="PROKAR_LIPOPROTEIN"/>
    <property type="match status" value="1"/>
</dbReference>
<gene>
    <name evidence="5" type="ORF">BN536_00995</name>
</gene>
<feature type="signal peptide" evidence="4">
    <location>
        <begin position="1"/>
        <end position="21"/>
    </location>
</feature>
<dbReference type="PANTHER" id="PTHR24198:SF165">
    <property type="entry name" value="ANKYRIN REPEAT-CONTAINING PROTEIN-RELATED"/>
    <property type="match status" value="1"/>
</dbReference>
<dbReference type="Pfam" id="PF12796">
    <property type="entry name" value="Ank_2"/>
    <property type="match status" value="2"/>
</dbReference>
<dbReference type="InterPro" id="IPR036770">
    <property type="entry name" value="Ankyrin_rpt-contain_sf"/>
</dbReference>
<evidence type="ECO:0000256" key="3">
    <source>
        <dbReference type="PROSITE-ProRule" id="PRU00023"/>
    </source>
</evidence>
<evidence type="ECO:0000313" key="5">
    <source>
        <dbReference type="EMBL" id="CCZ88694.1"/>
    </source>
</evidence>
<protein>
    <submittedName>
        <fullName evidence="5">Ankyrin repeat protein</fullName>
    </submittedName>
</protein>
<evidence type="ECO:0000256" key="1">
    <source>
        <dbReference type="ARBA" id="ARBA00022737"/>
    </source>
</evidence>
<feature type="chain" id="PRO_5004407204" evidence="4">
    <location>
        <begin position="22"/>
        <end position="275"/>
    </location>
</feature>
<dbReference type="AlphaFoldDB" id="R5VLJ7"/>
<feature type="repeat" description="ANK" evidence="3">
    <location>
        <begin position="154"/>
        <end position="186"/>
    </location>
</feature>
<evidence type="ECO:0000256" key="2">
    <source>
        <dbReference type="ARBA" id="ARBA00023043"/>
    </source>
</evidence>
<accession>R5VLJ7</accession>
<evidence type="ECO:0000256" key="4">
    <source>
        <dbReference type="SAM" id="SignalP"/>
    </source>
</evidence>
<dbReference type="PANTHER" id="PTHR24198">
    <property type="entry name" value="ANKYRIN REPEAT AND PROTEIN KINASE DOMAIN-CONTAINING PROTEIN"/>
    <property type="match status" value="1"/>
</dbReference>
<dbReference type="EMBL" id="CBAT010000265">
    <property type="protein sequence ID" value="CCZ88694.1"/>
    <property type="molecule type" value="Genomic_DNA"/>
</dbReference>
<dbReference type="SUPFAM" id="SSF48403">
    <property type="entry name" value="Ankyrin repeat"/>
    <property type="match status" value="1"/>
</dbReference>
<dbReference type="InterPro" id="IPR002110">
    <property type="entry name" value="Ankyrin_rpt"/>
</dbReference>
<proteinExistence type="predicted"/>
<reference evidence="5" key="1">
    <citation type="submission" date="2012-11" db="EMBL/GenBank/DDBJ databases">
        <title>Dependencies among metagenomic species, viruses, plasmids and units of genetic variation.</title>
        <authorList>
            <person name="Nielsen H.B."/>
            <person name="Almeida M."/>
            <person name="Juncker A.S."/>
            <person name="Rasmussen S."/>
            <person name="Li J."/>
            <person name="Sunagawa S."/>
            <person name="Plichta D."/>
            <person name="Gautier L."/>
            <person name="Le Chatelier E."/>
            <person name="Peletier E."/>
            <person name="Bonde I."/>
            <person name="Nielsen T."/>
            <person name="Manichanh C."/>
            <person name="Arumugam M."/>
            <person name="Batto J."/>
            <person name="Santos M.B.Q.D."/>
            <person name="Blom N."/>
            <person name="Borruel N."/>
            <person name="Burgdorf K.S."/>
            <person name="Boumezbeur F."/>
            <person name="Casellas F."/>
            <person name="Dore J."/>
            <person name="Guarner F."/>
            <person name="Hansen T."/>
            <person name="Hildebrand F."/>
            <person name="Kaas R.S."/>
            <person name="Kennedy S."/>
            <person name="Kristiansen K."/>
            <person name="Kultima J.R."/>
            <person name="Leonard P."/>
            <person name="Levenez F."/>
            <person name="Lund O."/>
            <person name="Moumen B."/>
            <person name="Le Paslier D."/>
            <person name="Pons N."/>
            <person name="Pedersen O."/>
            <person name="Prifti E."/>
            <person name="Qin J."/>
            <person name="Raes J."/>
            <person name="Tap J."/>
            <person name="Tims S."/>
            <person name="Ussery D.W."/>
            <person name="Yamada T."/>
            <person name="MetaHit consortium"/>
            <person name="Renault P."/>
            <person name="Sicheritz-Ponten T."/>
            <person name="Bork P."/>
            <person name="Wang J."/>
            <person name="Brunak S."/>
            <person name="Ehrlich S.D."/>
        </authorList>
    </citation>
    <scope>NUCLEOTIDE SEQUENCE [LARGE SCALE GENOMIC DNA]</scope>
</reference>
<evidence type="ECO:0000313" key="6">
    <source>
        <dbReference type="Proteomes" id="UP000018372"/>
    </source>
</evidence>
<sequence length="275" mass="31510">MKVAILQLVFACLLFSCSNMCREKIVDKSGLTGSDYRLFQNTPAWELAKAVEDENTEQIDKIVSENPELINYQESKYGETLLMLTIMNQQLKSFKALLKNGTDVNIHDTFDGTSPLIMACSSEFYNITFAKTLIEYGADVNDVETGERRKENGTRFTPLIAASRTGRLDLVRFLASKGADVNYQNEFGQSALSESVMVDEYKVAYYLLQNGADYNRPIYYRFDYSVPIEKSDPKDKGKPMYLWDVLKEDLSEFGTSEYKYKMRIIDFLKSKDKIK</sequence>
<feature type="repeat" description="ANK" evidence="3">
    <location>
        <begin position="77"/>
        <end position="109"/>
    </location>
</feature>
<feature type="repeat" description="ANK" evidence="3">
    <location>
        <begin position="111"/>
        <end position="145"/>
    </location>
</feature>
<dbReference type="PROSITE" id="PS50297">
    <property type="entry name" value="ANK_REP_REGION"/>
    <property type="match status" value="2"/>
</dbReference>
<comment type="caution">
    <text evidence="5">The sequence shown here is derived from an EMBL/GenBank/DDBJ whole genome shotgun (WGS) entry which is preliminary data.</text>
</comment>
<name>R5VLJ7_9BACT</name>
<keyword evidence="2 3" id="KW-0040">ANK repeat</keyword>
<dbReference type="Gene3D" id="1.25.40.20">
    <property type="entry name" value="Ankyrin repeat-containing domain"/>
    <property type="match status" value="1"/>
</dbReference>
<dbReference type="Proteomes" id="UP000018372">
    <property type="component" value="Unassembled WGS sequence"/>
</dbReference>